<name>A0A919Y918_9BACL</name>
<evidence type="ECO:0000256" key="1">
    <source>
        <dbReference type="SAM" id="Phobius"/>
    </source>
</evidence>
<organism evidence="2 3">
    <name type="scientific">Paenibacillus azoreducens</name>
    <dbReference type="NCBI Taxonomy" id="116718"/>
    <lineage>
        <taxon>Bacteria</taxon>
        <taxon>Bacillati</taxon>
        <taxon>Bacillota</taxon>
        <taxon>Bacilli</taxon>
        <taxon>Bacillales</taxon>
        <taxon>Paenibacillaceae</taxon>
        <taxon>Paenibacillus</taxon>
    </lineage>
</organism>
<dbReference type="Gene3D" id="2.20.28.30">
    <property type="entry name" value="RNA polymerase ii, chain L"/>
    <property type="match status" value="1"/>
</dbReference>
<feature type="transmembrane region" description="Helical" evidence="1">
    <location>
        <begin position="344"/>
        <end position="362"/>
    </location>
</feature>
<evidence type="ECO:0000313" key="3">
    <source>
        <dbReference type="Proteomes" id="UP000682811"/>
    </source>
</evidence>
<dbReference type="AlphaFoldDB" id="A0A919Y918"/>
<keyword evidence="1" id="KW-1133">Transmembrane helix</keyword>
<gene>
    <name evidence="2" type="ORF">J34TS1_01780</name>
</gene>
<dbReference type="RefSeq" id="WP_212976603.1">
    <property type="nucleotide sequence ID" value="NZ_AP025343.1"/>
</dbReference>
<dbReference type="Proteomes" id="UP000682811">
    <property type="component" value="Unassembled WGS sequence"/>
</dbReference>
<dbReference type="PANTHER" id="PTHR37826:SF3">
    <property type="entry name" value="J DOMAIN-CONTAINING PROTEIN"/>
    <property type="match status" value="1"/>
</dbReference>
<keyword evidence="1" id="KW-0812">Transmembrane</keyword>
<accession>A0A919Y918</accession>
<keyword evidence="1" id="KW-0472">Membrane</keyword>
<proteinExistence type="predicted"/>
<evidence type="ECO:0000313" key="2">
    <source>
        <dbReference type="EMBL" id="GIO45413.1"/>
    </source>
</evidence>
<reference evidence="2 3" key="1">
    <citation type="submission" date="2021-03" db="EMBL/GenBank/DDBJ databases">
        <title>Antimicrobial resistance genes in bacteria isolated from Japanese honey, and their potential for conferring macrolide and lincosamide resistance in the American foulbrood pathogen Paenibacillus larvae.</title>
        <authorList>
            <person name="Okamoto M."/>
            <person name="Kumagai M."/>
            <person name="Kanamori H."/>
            <person name="Takamatsu D."/>
        </authorList>
    </citation>
    <scope>NUCLEOTIDE SEQUENCE [LARGE SCALE GENOMIC DNA]</scope>
    <source>
        <strain evidence="2 3">J34TS1</strain>
    </source>
</reference>
<protein>
    <recommendedName>
        <fullName evidence="4">TFIIB-type zinc ribbon-containing protein</fullName>
    </recommendedName>
</protein>
<evidence type="ECO:0008006" key="4">
    <source>
        <dbReference type="Google" id="ProtNLM"/>
    </source>
</evidence>
<comment type="caution">
    <text evidence="2">The sequence shown here is derived from an EMBL/GenBank/DDBJ whole genome shotgun (WGS) entry which is preliminary data.</text>
</comment>
<dbReference type="EMBL" id="BORT01000001">
    <property type="protein sequence ID" value="GIO45413.1"/>
    <property type="molecule type" value="Genomic_DNA"/>
</dbReference>
<keyword evidence="3" id="KW-1185">Reference proteome</keyword>
<dbReference type="PANTHER" id="PTHR37826">
    <property type="entry name" value="FLOTILLIN BAND_7_5 DOMAIN PROTEIN"/>
    <property type="match status" value="1"/>
</dbReference>
<sequence>MTVETPIRFPCPGCGAQMVFDADSQQLKCSYCGNTAPIDVPEDYEEPVEHDLDFADESDESLRDWGTEQQVIKCENCGAEMLIPVLQTAAMCAFCGSPKVLSQGSDDSIRPESLIPFHITKEKAVELFLKWKRKRWFVPNAFKKQHINSNVTGIYVPFWTFDAQTDSDYSAEVGIYHYRTETRTRTVDGKTETYTEQVRYTVWHSTSGSYSLFYNDVLIPASSLHDSKLIRKFDDFDLNDLSPYKPEYLSGYIAERYNVSLRDGWDEAETQIDSDLESRIRSKIGGDEIRNLRICTDYYDKTYKHVLLPLWNATYTYRNKTYQYMVNGETGSISGKVPRSAWKITFFTLFCILIVIGLIWYFNQPSYS</sequence>